<comment type="subcellular location">
    <subcellularLocation>
        <location evidence="1">Membrane</location>
        <topology evidence="1">Multi-pass membrane protein</topology>
    </subcellularLocation>
</comment>
<feature type="transmembrane region" description="Helical" evidence="5">
    <location>
        <begin position="396"/>
        <end position="418"/>
    </location>
</feature>
<reference evidence="6" key="1">
    <citation type="submission" date="2023-06" db="EMBL/GenBank/DDBJ databases">
        <authorList>
            <person name="Noh H."/>
        </authorList>
    </citation>
    <scope>NUCLEOTIDE SEQUENCE</scope>
    <source>
        <strain evidence="6">DUCC20226</strain>
    </source>
</reference>
<dbReference type="InterPro" id="IPR007568">
    <property type="entry name" value="RTA1"/>
</dbReference>
<feature type="transmembrane region" description="Helical" evidence="5">
    <location>
        <begin position="322"/>
        <end position="340"/>
    </location>
</feature>
<feature type="transmembrane region" description="Helical" evidence="5">
    <location>
        <begin position="82"/>
        <end position="106"/>
    </location>
</feature>
<dbReference type="EMBL" id="JAUJFL010000012">
    <property type="protein sequence ID" value="KAK2596041.1"/>
    <property type="molecule type" value="Genomic_DNA"/>
</dbReference>
<proteinExistence type="predicted"/>
<accession>A0AAD9S0W7</accession>
<feature type="transmembrane region" description="Helical" evidence="5">
    <location>
        <begin position="352"/>
        <end position="375"/>
    </location>
</feature>
<dbReference type="PANTHER" id="PTHR31465">
    <property type="entry name" value="PROTEIN RTA1-RELATED"/>
    <property type="match status" value="1"/>
</dbReference>
<dbReference type="PANTHER" id="PTHR31465:SF35">
    <property type="entry name" value="RTA1 DOMAIN PROTEIN-RELATED"/>
    <property type="match status" value="1"/>
</dbReference>
<feature type="transmembrane region" description="Helical" evidence="5">
    <location>
        <begin position="118"/>
        <end position="136"/>
    </location>
</feature>
<dbReference type="Pfam" id="PF04479">
    <property type="entry name" value="RTA1"/>
    <property type="match status" value="2"/>
</dbReference>
<feature type="transmembrane region" description="Helical" evidence="5">
    <location>
        <begin position="156"/>
        <end position="178"/>
    </location>
</feature>
<dbReference type="AlphaFoldDB" id="A0AAD9S0W7"/>
<feature type="transmembrane region" description="Helical" evidence="5">
    <location>
        <begin position="438"/>
        <end position="459"/>
    </location>
</feature>
<feature type="transmembrane region" description="Helical" evidence="5">
    <location>
        <begin position="44"/>
        <end position="62"/>
    </location>
</feature>
<feature type="transmembrane region" description="Helical" evidence="5">
    <location>
        <begin position="480"/>
        <end position="497"/>
    </location>
</feature>
<sequence length="545" mass="60947">MAESTAFVFYRYQPSMAAAVIFIAGFGISTLLHLKMLVQKRTWYFIPFIIGCIFEVIGYLGRAMSSAESPNFTKNPYIIQSILLLLGPTLIAASIYMILGRLVVLLEADSYSMIRPRWLTKVFVLGDVLSFFAQGGGGGMLTQAKSADDVKLGENIIIGGLFIQIIFFGFFMIVALVFHRRISKRPTRAALMIVSPWEQLIYVLYFSSGLIMIRSVYRVAEYITGSDGMLMSKELYLYCLDALPMLLVSVSYIVFHPGRVINKNSQDRRLSVSSLEILGENQTYNGYPLWEYVPSLPAAVIFIVLFGILTLAHTWKMFAHRMWFCIPFVVGGIFETIGYIGRALAYNATGELIPYVLQSTLLLLGPILFAASLYMTLSRLIRALDAAHCAMIPPRWLTRIFVFGDVFSFIIQASGAGLRVQAGMGKSSIDPAMGGHVIVGGLIFQIVIFGLFIITALMFHIKFRRDTGAQKSDHVPWQSTLAMLYLTSAFVMIRNIFRAIEYAMGSGGYLLSVEWGVYVFDATLMTFTMAAFFVRYPSQLQAVRK</sequence>
<evidence type="ECO:0000256" key="3">
    <source>
        <dbReference type="ARBA" id="ARBA00022989"/>
    </source>
</evidence>
<keyword evidence="4 5" id="KW-0472">Membrane</keyword>
<name>A0AAD9S0W7_PHOAM</name>
<dbReference type="Proteomes" id="UP001265746">
    <property type="component" value="Unassembled WGS sequence"/>
</dbReference>
<dbReference type="GO" id="GO:0016020">
    <property type="term" value="C:membrane"/>
    <property type="evidence" value="ECO:0007669"/>
    <property type="project" value="UniProtKB-SubCell"/>
</dbReference>
<feature type="transmembrane region" description="Helical" evidence="5">
    <location>
        <begin position="296"/>
        <end position="315"/>
    </location>
</feature>
<evidence type="ECO:0000256" key="1">
    <source>
        <dbReference type="ARBA" id="ARBA00004141"/>
    </source>
</evidence>
<protein>
    <submittedName>
        <fullName evidence="6">Uncharacterized protein</fullName>
    </submittedName>
</protein>
<evidence type="ECO:0000313" key="7">
    <source>
        <dbReference type="Proteomes" id="UP001265746"/>
    </source>
</evidence>
<keyword evidence="3 5" id="KW-1133">Transmembrane helix</keyword>
<evidence type="ECO:0000256" key="2">
    <source>
        <dbReference type="ARBA" id="ARBA00022692"/>
    </source>
</evidence>
<evidence type="ECO:0000256" key="4">
    <source>
        <dbReference type="ARBA" id="ARBA00023136"/>
    </source>
</evidence>
<feature type="transmembrane region" description="Helical" evidence="5">
    <location>
        <begin position="517"/>
        <end position="536"/>
    </location>
</feature>
<keyword evidence="2 5" id="KW-0812">Transmembrane</keyword>
<evidence type="ECO:0000313" key="6">
    <source>
        <dbReference type="EMBL" id="KAK2596041.1"/>
    </source>
</evidence>
<organism evidence="6 7">
    <name type="scientific">Phomopsis amygdali</name>
    <name type="common">Fusicoccum amygdali</name>
    <dbReference type="NCBI Taxonomy" id="1214568"/>
    <lineage>
        <taxon>Eukaryota</taxon>
        <taxon>Fungi</taxon>
        <taxon>Dikarya</taxon>
        <taxon>Ascomycota</taxon>
        <taxon>Pezizomycotina</taxon>
        <taxon>Sordariomycetes</taxon>
        <taxon>Sordariomycetidae</taxon>
        <taxon>Diaporthales</taxon>
        <taxon>Diaporthaceae</taxon>
        <taxon>Diaporthe</taxon>
    </lineage>
</organism>
<feature type="transmembrane region" description="Helical" evidence="5">
    <location>
        <begin position="235"/>
        <end position="255"/>
    </location>
</feature>
<evidence type="ECO:0000256" key="5">
    <source>
        <dbReference type="SAM" id="Phobius"/>
    </source>
</evidence>
<gene>
    <name evidence="6" type="ORF">N8I77_013549</name>
</gene>
<keyword evidence="7" id="KW-1185">Reference proteome</keyword>
<comment type="caution">
    <text evidence="6">The sequence shown here is derived from an EMBL/GenBank/DDBJ whole genome shotgun (WGS) entry which is preliminary data.</text>
</comment>
<feature type="transmembrane region" description="Helical" evidence="5">
    <location>
        <begin position="12"/>
        <end position="32"/>
    </location>
</feature>